<dbReference type="InterPro" id="IPR029069">
    <property type="entry name" value="HotDog_dom_sf"/>
</dbReference>
<evidence type="ECO:0000313" key="3">
    <source>
        <dbReference type="Proteomes" id="UP000008152"/>
    </source>
</evidence>
<dbReference type="Proteomes" id="UP000008152">
    <property type="component" value="Chromosome II"/>
</dbReference>
<dbReference type="AlphaFoldDB" id="A7N663"/>
<reference evidence="2 3" key="1">
    <citation type="submission" date="2007-08" db="EMBL/GenBank/DDBJ databases">
        <authorList>
            <consortium name="The Vibrio harveyi Genome Sequencing Project"/>
            <person name="Bassler B."/>
            <person name="Clifton S.W."/>
            <person name="Fulton L."/>
            <person name="Delehaunty K."/>
            <person name="Fronick C."/>
            <person name="Harrison M."/>
            <person name="Markivic C."/>
            <person name="Fulton R."/>
            <person name="Tin-Wollam A.-M."/>
            <person name="Shah N."/>
            <person name="Pepin K."/>
            <person name="Nash W."/>
            <person name="Thiruvilangam P."/>
            <person name="Bhonagiri V."/>
            <person name="Waters C."/>
            <person name="Tu K.C."/>
            <person name="Irgon J."/>
            <person name="Wilson R.K."/>
        </authorList>
    </citation>
    <scope>NUCLEOTIDE SEQUENCE [LARGE SCALE GENOMIC DNA]</scope>
    <source>
        <strain evidence="3">ATCC BAA-1116 / BB120</strain>
    </source>
</reference>
<feature type="region of interest" description="Disordered" evidence="1">
    <location>
        <begin position="1"/>
        <end position="24"/>
    </location>
</feature>
<gene>
    <name evidence="2" type="ordered locus">VIBHAR_05218</name>
</gene>
<protein>
    <submittedName>
        <fullName evidence="2">Uncharacterized protein</fullName>
    </submittedName>
</protein>
<dbReference type="PATRIC" id="fig|338187.25.peg.5003"/>
<proteinExistence type="predicted"/>
<dbReference type="Gene3D" id="3.10.129.10">
    <property type="entry name" value="Hotdog Thioesterase"/>
    <property type="match status" value="1"/>
</dbReference>
<evidence type="ECO:0000313" key="2">
    <source>
        <dbReference type="EMBL" id="ABU73124.1"/>
    </source>
</evidence>
<dbReference type="EMBL" id="CP000790">
    <property type="protein sequence ID" value="ABU73124.1"/>
    <property type="molecule type" value="Genomic_DNA"/>
</dbReference>
<organism evidence="2 3">
    <name type="scientific">Vibrio campbellii (strain ATCC BAA-1116)</name>
    <dbReference type="NCBI Taxonomy" id="2902295"/>
    <lineage>
        <taxon>Bacteria</taxon>
        <taxon>Pseudomonadati</taxon>
        <taxon>Pseudomonadota</taxon>
        <taxon>Gammaproteobacteria</taxon>
        <taxon>Vibrionales</taxon>
        <taxon>Vibrionaceae</taxon>
        <taxon>Vibrio</taxon>
    </lineage>
</organism>
<sequence>MVAVDEDGKPTNVPKWIPESDEDQELEQSAIRLMNMRKQIGEEMEAHVKYLK</sequence>
<dbReference type="SUPFAM" id="SSF54637">
    <property type="entry name" value="Thioesterase/thiol ester dehydrase-isomerase"/>
    <property type="match status" value="1"/>
</dbReference>
<name>A7N663_VIBC1</name>
<dbReference type="KEGG" id="vha:VIBHAR_05218"/>
<evidence type="ECO:0000256" key="1">
    <source>
        <dbReference type="SAM" id="MobiDB-lite"/>
    </source>
</evidence>
<accession>A7N663</accession>